<dbReference type="Proteomes" id="UP000001191">
    <property type="component" value="Chromosome"/>
</dbReference>
<dbReference type="GO" id="GO:0005886">
    <property type="term" value="C:plasma membrane"/>
    <property type="evidence" value="ECO:0007669"/>
    <property type="project" value="UniProtKB-SubCell"/>
</dbReference>
<dbReference type="AlphaFoldDB" id="B2J8D7"/>
<keyword evidence="7 8" id="KW-0472">Membrane</keyword>
<feature type="transmembrane region" description="Helical" evidence="8">
    <location>
        <begin position="147"/>
        <end position="162"/>
    </location>
</feature>
<gene>
    <name evidence="9" type="ordered locus">Npun_F0632</name>
</gene>
<evidence type="ECO:0000256" key="8">
    <source>
        <dbReference type="SAM" id="Phobius"/>
    </source>
</evidence>
<dbReference type="InterPro" id="IPR006419">
    <property type="entry name" value="NMN_transpt_PnuC"/>
</dbReference>
<comment type="subcellular location">
    <subcellularLocation>
        <location evidence="1">Cell membrane</location>
        <topology evidence="1">Multi-pass membrane protein</topology>
    </subcellularLocation>
</comment>
<dbReference type="STRING" id="63737.Npun_F0632"/>
<sequence>MSYIELLGTVFYLWSIWLISQRKILTWPVGIVSVLLYMALFYQIRLYSDFLEQIYYLVVSVYGWWRWSTPDSSKVLQIRYSPPRKIVLIAAITVAISFATGALMSQIHLLLPAIFLEKASFPYLDALTTIMSFTAMWLMVQKRIESWYYWIIVDIIGIWLYYVKEVKFIAFLYVILLLIAINGSISWLKTAKIVH</sequence>
<feature type="transmembrane region" description="Helical" evidence="8">
    <location>
        <begin position="24"/>
        <end position="44"/>
    </location>
</feature>
<keyword evidence="4" id="KW-1003">Cell membrane</keyword>
<dbReference type="Pfam" id="PF04973">
    <property type="entry name" value="NMN_transporter"/>
    <property type="match status" value="1"/>
</dbReference>
<proteinExistence type="inferred from homology"/>
<keyword evidence="10" id="KW-1185">Reference proteome</keyword>
<accession>B2J8D7</accession>
<dbReference type="KEGG" id="npu:Npun_F0632"/>
<dbReference type="PANTHER" id="PTHR36122:SF2">
    <property type="entry name" value="NICOTINAMIDE RIBOSIDE TRANSPORTER PNUC"/>
    <property type="match status" value="1"/>
</dbReference>
<keyword evidence="6 8" id="KW-1133">Transmembrane helix</keyword>
<evidence type="ECO:0000256" key="7">
    <source>
        <dbReference type="ARBA" id="ARBA00023136"/>
    </source>
</evidence>
<dbReference type="RefSeq" id="WP_012407411.1">
    <property type="nucleotide sequence ID" value="NC_010628.1"/>
</dbReference>
<feature type="transmembrane region" description="Helical" evidence="8">
    <location>
        <begin position="168"/>
        <end position="188"/>
    </location>
</feature>
<evidence type="ECO:0000256" key="5">
    <source>
        <dbReference type="ARBA" id="ARBA00022692"/>
    </source>
</evidence>
<dbReference type="GO" id="GO:0034257">
    <property type="term" value="F:nicotinamide riboside transmembrane transporter activity"/>
    <property type="evidence" value="ECO:0007669"/>
    <property type="project" value="InterPro"/>
</dbReference>
<dbReference type="NCBIfam" id="TIGR01528">
    <property type="entry name" value="NMN_trans_PnuC"/>
    <property type="match status" value="1"/>
</dbReference>
<reference evidence="9 10" key="2">
    <citation type="journal article" date="2013" name="Plant Physiol.">
        <title>A Nostoc punctiforme Sugar Transporter Necessary to Establish a Cyanobacterium-Plant Symbiosis.</title>
        <authorList>
            <person name="Ekman M."/>
            <person name="Picossi S."/>
            <person name="Campbell E.L."/>
            <person name="Meeks J.C."/>
            <person name="Flores E."/>
        </authorList>
    </citation>
    <scope>NUCLEOTIDE SEQUENCE [LARGE SCALE GENOMIC DNA]</scope>
    <source>
        <strain evidence="10">ATCC 29133 / PCC 73102</strain>
    </source>
</reference>
<evidence type="ECO:0000256" key="6">
    <source>
        <dbReference type="ARBA" id="ARBA00022989"/>
    </source>
</evidence>
<evidence type="ECO:0000256" key="1">
    <source>
        <dbReference type="ARBA" id="ARBA00004651"/>
    </source>
</evidence>
<reference evidence="10" key="1">
    <citation type="submission" date="2008-04" db="EMBL/GenBank/DDBJ databases">
        <title>Complete sequence of chromosome of Nostoc punctiforme ATCC 29133.</title>
        <authorList>
            <consortium name="US DOE Joint Genome Institute"/>
            <person name="Copeland A."/>
            <person name="Lucas S."/>
            <person name="Lapidus A."/>
            <person name="Glavina del Rio T."/>
            <person name="Dalin E."/>
            <person name="Tice H."/>
            <person name="Pitluck S."/>
            <person name="Chain P."/>
            <person name="Malfatti S."/>
            <person name="Shin M."/>
            <person name="Vergez L."/>
            <person name="Schmutz J."/>
            <person name="Larimer F."/>
            <person name="Land M."/>
            <person name="Hauser L."/>
            <person name="Kyrpides N."/>
            <person name="Kim E."/>
            <person name="Meeks J.C."/>
            <person name="Elhai J."/>
            <person name="Campbell E.L."/>
            <person name="Thiel T."/>
            <person name="Longmire J."/>
            <person name="Potts M."/>
            <person name="Atlas R."/>
        </authorList>
    </citation>
    <scope>NUCLEOTIDE SEQUENCE [LARGE SCALE GENOMIC DNA]</scope>
    <source>
        <strain evidence="10">ATCC 29133 / PCC 73102</strain>
    </source>
</reference>
<evidence type="ECO:0000313" key="9">
    <source>
        <dbReference type="EMBL" id="ACC79386.1"/>
    </source>
</evidence>
<evidence type="ECO:0000313" key="10">
    <source>
        <dbReference type="Proteomes" id="UP000001191"/>
    </source>
</evidence>
<dbReference type="EMBL" id="CP001037">
    <property type="protein sequence ID" value="ACC79386.1"/>
    <property type="molecule type" value="Genomic_DNA"/>
</dbReference>
<feature type="transmembrane region" description="Helical" evidence="8">
    <location>
        <begin position="86"/>
        <end position="109"/>
    </location>
</feature>
<dbReference type="eggNOG" id="COG3201">
    <property type="taxonomic scope" value="Bacteria"/>
</dbReference>
<name>B2J8D7_NOSP7</name>
<evidence type="ECO:0000256" key="2">
    <source>
        <dbReference type="ARBA" id="ARBA00006669"/>
    </source>
</evidence>
<feature type="transmembrane region" description="Helical" evidence="8">
    <location>
        <begin position="121"/>
        <end position="140"/>
    </location>
</feature>
<evidence type="ECO:0000256" key="4">
    <source>
        <dbReference type="ARBA" id="ARBA00022475"/>
    </source>
</evidence>
<keyword evidence="3" id="KW-0813">Transport</keyword>
<comment type="similarity">
    <text evidence="2">Belongs to the nicotinamide ribonucleoside (NR) uptake permease (TC 4.B.1) family.</text>
</comment>
<keyword evidence="5 8" id="KW-0812">Transmembrane</keyword>
<dbReference type="PANTHER" id="PTHR36122">
    <property type="entry name" value="NICOTINAMIDE RIBOSIDE TRANSPORTER PNUC"/>
    <property type="match status" value="1"/>
</dbReference>
<protein>
    <submittedName>
        <fullName evidence="9">Nicotinamide mononucleotide transporter PnuC</fullName>
    </submittedName>
</protein>
<dbReference type="HOGENOM" id="CLU_076589_2_0_3"/>
<evidence type="ECO:0000256" key="3">
    <source>
        <dbReference type="ARBA" id="ARBA00022448"/>
    </source>
</evidence>
<dbReference type="EnsemblBacteria" id="ACC79386">
    <property type="protein sequence ID" value="ACC79386"/>
    <property type="gene ID" value="Npun_F0632"/>
</dbReference>
<organism evidence="9 10">
    <name type="scientific">Nostoc punctiforme (strain ATCC 29133 / PCC 73102)</name>
    <dbReference type="NCBI Taxonomy" id="63737"/>
    <lineage>
        <taxon>Bacteria</taxon>
        <taxon>Bacillati</taxon>
        <taxon>Cyanobacteriota</taxon>
        <taxon>Cyanophyceae</taxon>
        <taxon>Nostocales</taxon>
        <taxon>Nostocaceae</taxon>
        <taxon>Nostoc</taxon>
    </lineage>
</organism>